<dbReference type="OrthoDB" id="2365732at2"/>
<dbReference type="Gene3D" id="1.10.10.10">
    <property type="entry name" value="Winged helix-like DNA-binding domain superfamily/Winged helix DNA-binding domain"/>
    <property type="match status" value="1"/>
</dbReference>
<evidence type="ECO:0000313" key="4">
    <source>
        <dbReference type="EMBL" id="TYC48361.1"/>
    </source>
</evidence>
<dbReference type="InterPro" id="IPR036388">
    <property type="entry name" value="WH-like_DNA-bd_sf"/>
</dbReference>
<dbReference type="InterPro" id="IPR050661">
    <property type="entry name" value="BglG_antiterminators"/>
</dbReference>
<dbReference type="Proteomes" id="UP000371977">
    <property type="component" value="Unassembled WGS sequence"/>
</dbReference>
<keyword evidence="5" id="KW-1185">Reference proteome</keyword>
<name>A0A6C2C323_9LACO</name>
<dbReference type="InterPro" id="IPR007737">
    <property type="entry name" value="Mga_HTH"/>
</dbReference>
<dbReference type="Pfam" id="PF05043">
    <property type="entry name" value="Mga"/>
    <property type="match status" value="1"/>
</dbReference>
<dbReference type="PANTHER" id="PTHR30185:SF13">
    <property type="entry name" value="LICABCH OPERON REGULATOR-RELATED"/>
    <property type="match status" value="1"/>
</dbReference>
<organism evidence="4 5">
    <name type="scientific">Weissella muntiaci</name>
    <dbReference type="NCBI Taxonomy" id="2508881"/>
    <lineage>
        <taxon>Bacteria</taxon>
        <taxon>Bacillati</taxon>
        <taxon>Bacillota</taxon>
        <taxon>Bacilli</taxon>
        <taxon>Lactobacillales</taxon>
        <taxon>Lactobacillaceae</taxon>
        <taxon>Weissella</taxon>
    </lineage>
</organism>
<evidence type="ECO:0000256" key="1">
    <source>
        <dbReference type="ARBA" id="ARBA00023015"/>
    </source>
</evidence>
<sequence>MEYFNTVFNSRVEKLFSKELINQVATIDTIQSASDGVSSSELGDLLLIERRSVLNNVDKINSIIDTISSSIPIPKIIKVEKKFFFEGSSLDAQRIIMQLIGQSTLANLCIRIVNQKSVSTEQFMAERFISSAAFYRMLQKLNDYLTPLGIHIINKRGILTVIGNEREIRYILTGFLWRIYRGVTWPFVSITQNEVKAVTNKLIESLGININNAKRDELMYILAVNILRHRNGSTISNKELPNYSNKLINSLLNKQYTQFKKLMTPLMDEQNNDLIFIFIWLASLPELYLSNNLVFSFYEALTHVEPDIVKGIDSFIDAVQKIKNDLNLYKEKLFLSTIISSRIAADLFPQLTFIISSVNIYEYKDRFAPSLIPVIQRFLETDSTLDNIQKHTLAFKYSNAFALVLPINIFEPKINIYIETDFPIYIDVQIKKELYALLSTTYNIAIRESPKLPECDLAINFNLSANSSDSEGIPRIYTHVHMSDGEKNQILEQCRKILIRKKSQQII</sequence>
<feature type="domain" description="Mga helix-turn-helix" evidence="3">
    <location>
        <begin position="91"/>
        <end position="173"/>
    </location>
</feature>
<dbReference type="EMBL" id="SDGZ01000022">
    <property type="protein sequence ID" value="TYC48361.1"/>
    <property type="molecule type" value="Genomic_DNA"/>
</dbReference>
<evidence type="ECO:0000259" key="3">
    <source>
        <dbReference type="Pfam" id="PF05043"/>
    </source>
</evidence>
<evidence type="ECO:0000256" key="2">
    <source>
        <dbReference type="ARBA" id="ARBA00023163"/>
    </source>
</evidence>
<reference evidence="4 5" key="1">
    <citation type="submission" date="2019-01" db="EMBL/GenBank/DDBJ databases">
        <title>Weissella sp. nov., a novel lactic acid bacterium isolated from animal feces.</title>
        <authorList>
            <person name="Wang L.-T."/>
        </authorList>
    </citation>
    <scope>NUCLEOTIDE SEQUENCE [LARGE SCALE GENOMIC DNA]</scope>
    <source>
        <strain evidence="4 5">8H-2</strain>
    </source>
</reference>
<proteinExistence type="predicted"/>
<accession>A0A6C2C323</accession>
<gene>
    <name evidence="4" type="ORF">ESZ50_09120</name>
</gene>
<dbReference type="RefSeq" id="WP_148623260.1">
    <property type="nucleotide sequence ID" value="NZ_SDGZ01000022.1"/>
</dbReference>
<dbReference type="AlphaFoldDB" id="A0A6C2C323"/>
<evidence type="ECO:0000313" key="5">
    <source>
        <dbReference type="Proteomes" id="UP000371977"/>
    </source>
</evidence>
<comment type="caution">
    <text evidence="4">The sequence shown here is derived from an EMBL/GenBank/DDBJ whole genome shotgun (WGS) entry which is preliminary data.</text>
</comment>
<protein>
    <recommendedName>
        <fullName evidence="3">Mga helix-turn-helix domain-containing protein</fullName>
    </recommendedName>
</protein>
<dbReference type="PANTHER" id="PTHR30185">
    <property type="entry name" value="CRYPTIC BETA-GLUCOSIDE BGL OPERON ANTITERMINATOR"/>
    <property type="match status" value="1"/>
</dbReference>
<keyword evidence="1" id="KW-0805">Transcription regulation</keyword>
<keyword evidence="2" id="KW-0804">Transcription</keyword>